<keyword evidence="6" id="KW-0446">Lipid-binding</keyword>
<dbReference type="GO" id="GO:0000407">
    <property type="term" value="C:phagophore assembly site"/>
    <property type="evidence" value="ECO:0007669"/>
    <property type="project" value="TreeGrafter"/>
</dbReference>
<evidence type="ECO:0000256" key="4">
    <source>
        <dbReference type="ARBA" id="ARBA00022448"/>
    </source>
</evidence>
<comment type="subcellular location">
    <subcellularLocation>
        <location evidence="2">Cytoplasm</location>
    </subcellularLocation>
    <subcellularLocation>
        <location evidence="1">Membrane</location>
        <topology evidence="1">Peripheral membrane protein</topology>
    </subcellularLocation>
</comment>
<keyword evidence="4" id="KW-0813">Transport</keyword>
<dbReference type="RefSeq" id="XP_004031988.1">
    <property type="nucleotide sequence ID" value="XM_004031940.1"/>
</dbReference>
<proteinExistence type="inferred from homology"/>
<dbReference type="GO" id="GO:0034727">
    <property type="term" value="P:piecemeal microautophagy of the nucleus"/>
    <property type="evidence" value="ECO:0007669"/>
    <property type="project" value="TreeGrafter"/>
</dbReference>
<feature type="domain" description="PX" evidence="9">
    <location>
        <begin position="71"/>
        <end position="232"/>
    </location>
</feature>
<dbReference type="GO" id="GO:0035091">
    <property type="term" value="F:phosphatidylinositol binding"/>
    <property type="evidence" value="ECO:0007669"/>
    <property type="project" value="InterPro"/>
</dbReference>
<evidence type="ECO:0000256" key="2">
    <source>
        <dbReference type="ARBA" id="ARBA00004496"/>
    </source>
</evidence>
<evidence type="ECO:0000256" key="5">
    <source>
        <dbReference type="ARBA" id="ARBA00022490"/>
    </source>
</evidence>
<evidence type="ECO:0000256" key="3">
    <source>
        <dbReference type="ARBA" id="ARBA00010883"/>
    </source>
</evidence>
<dbReference type="AlphaFoldDB" id="G0QWK6"/>
<dbReference type="SUPFAM" id="SSF64268">
    <property type="entry name" value="PX domain"/>
    <property type="match status" value="1"/>
</dbReference>
<evidence type="ECO:0000313" key="10">
    <source>
        <dbReference type="EMBL" id="EGR30401.1"/>
    </source>
</evidence>
<evidence type="ECO:0000256" key="8">
    <source>
        <dbReference type="SAM" id="MobiDB-lite"/>
    </source>
</evidence>
<dbReference type="Gene3D" id="3.30.1520.10">
    <property type="entry name" value="Phox-like domain"/>
    <property type="match status" value="1"/>
</dbReference>
<feature type="compositionally biased region" description="Polar residues" evidence="8">
    <location>
        <begin position="189"/>
        <end position="199"/>
    </location>
</feature>
<dbReference type="PROSITE" id="PS50195">
    <property type="entry name" value="PX"/>
    <property type="match status" value="1"/>
</dbReference>
<dbReference type="OrthoDB" id="422186at2759"/>
<feature type="region of interest" description="Disordered" evidence="8">
    <location>
        <begin position="180"/>
        <end position="199"/>
    </location>
</feature>
<evidence type="ECO:0000256" key="7">
    <source>
        <dbReference type="ARBA" id="ARBA00023136"/>
    </source>
</evidence>
<evidence type="ECO:0000256" key="1">
    <source>
        <dbReference type="ARBA" id="ARBA00004170"/>
    </source>
</evidence>
<comment type="similarity">
    <text evidence="3">Belongs to the sorting nexin family.</text>
</comment>
<dbReference type="PANTHER" id="PTHR45949:SF2">
    <property type="entry name" value="SORTING NEXIN-4"/>
    <property type="match status" value="1"/>
</dbReference>
<dbReference type="CDD" id="cd06093">
    <property type="entry name" value="PX_domain"/>
    <property type="match status" value="1"/>
</dbReference>
<gene>
    <name evidence="10" type="ORF">IMG5_133000</name>
</gene>
<evidence type="ECO:0000259" key="9">
    <source>
        <dbReference type="PROSITE" id="PS50195"/>
    </source>
</evidence>
<dbReference type="Pfam" id="PF00787">
    <property type="entry name" value="PX"/>
    <property type="match status" value="1"/>
</dbReference>
<dbReference type="InterPro" id="IPR036871">
    <property type="entry name" value="PX_dom_sf"/>
</dbReference>
<dbReference type="GeneID" id="14906513"/>
<evidence type="ECO:0000313" key="11">
    <source>
        <dbReference type="Proteomes" id="UP000008983"/>
    </source>
</evidence>
<dbReference type="EMBL" id="GL983999">
    <property type="protein sequence ID" value="EGR30401.1"/>
    <property type="molecule type" value="Genomic_DNA"/>
</dbReference>
<dbReference type="STRING" id="857967.G0QWK6"/>
<dbReference type="Proteomes" id="UP000008983">
    <property type="component" value="Unassembled WGS sequence"/>
</dbReference>
<sequence>MSNIEKKQNYLYEQIVQEGYDAEQFMHFMATLNTQKGTNVENWTMMELINKYDYDCIQSNLTTLGIKTNFRVKIESYEIQQGSLFSGGGFAIYQINTIPLDWSVKRNANDFLWLRKILVKMYPGVYIPPLPHKQIKNIDLKFVERRKYIINNNPLVSKQVQIYENFCNQANDDNKVKKSKDSSFGGLFRQNSKGINNPSKTLDELQIQRQHLQQVEFNHNDLNIELIKKRTE</sequence>
<dbReference type="InParanoid" id="G0QWK6"/>
<keyword evidence="7" id="KW-0472">Membrane</keyword>
<accession>G0QWK6</accession>
<keyword evidence="11" id="KW-1185">Reference proteome</keyword>
<dbReference type="GO" id="GO:0032456">
    <property type="term" value="P:endocytic recycling"/>
    <property type="evidence" value="ECO:0007669"/>
    <property type="project" value="TreeGrafter"/>
</dbReference>
<protein>
    <submittedName>
        <fullName evidence="10">PX domain protein</fullName>
    </submittedName>
</protein>
<dbReference type="GO" id="GO:0016020">
    <property type="term" value="C:membrane"/>
    <property type="evidence" value="ECO:0007669"/>
    <property type="project" value="UniProtKB-SubCell"/>
</dbReference>
<dbReference type="GO" id="GO:0061709">
    <property type="term" value="P:reticulophagy"/>
    <property type="evidence" value="ECO:0007669"/>
    <property type="project" value="TreeGrafter"/>
</dbReference>
<dbReference type="GO" id="GO:0015031">
    <property type="term" value="P:protein transport"/>
    <property type="evidence" value="ECO:0007669"/>
    <property type="project" value="TreeGrafter"/>
</dbReference>
<dbReference type="GO" id="GO:0000422">
    <property type="term" value="P:autophagy of mitochondrion"/>
    <property type="evidence" value="ECO:0007669"/>
    <property type="project" value="TreeGrafter"/>
</dbReference>
<reference evidence="10 11" key="1">
    <citation type="submission" date="2011-07" db="EMBL/GenBank/DDBJ databases">
        <authorList>
            <person name="Coyne R."/>
            <person name="Brami D."/>
            <person name="Johnson J."/>
            <person name="Hostetler J."/>
            <person name="Hannick L."/>
            <person name="Clark T."/>
            <person name="Cassidy-Hanley D."/>
            <person name="Inman J."/>
        </authorList>
    </citation>
    <scope>NUCLEOTIDE SEQUENCE [LARGE SCALE GENOMIC DNA]</scope>
    <source>
        <strain evidence="10 11">G5</strain>
    </source>
</reference>
<dbReference type="PANTHER" id="PTHR45949">
    <property type="entry name" value="SORTING NEXIN-4"/>
    <property type="match status" value="1"/>
</dbReference>
<name>G0QWK6_ICHMU</name>
<keyword evidence="5" id="KW-0963">Cytoplasm</keyword>
<evidence type="ECO:0000256" key="6">
    <source>
        <dbReference type="ARBA" id="ARBA00023121"/>
    </source>
</evidence>
<dbReference type="InterPro" id="IPR001683">
    <property type="entry name" value="PX_dom"/>
</dbReference>
<dbReference type="GO" id="GO:0005769">
    <property type="term" value="C:early endosome"/>
    <property type="evidence" value="ECO:0007669"/>
    <property type="project" value="TreeGrafter"/>
</dbReference>
<organism evidence="10 11">
    <name type="scientific">Ichthyophthirius multifiliis</name>
    <name type="common">White spot disease agent</name>
    <name type="synonym">Ich</name>
    <dbReference type="NCBI Taxonomy" id="5932"/>
    <lineage>
        <taxon>Eukaryota</taxon>
        <taxon>Sar</taxon>
        <taxon>Alveolata</taxon>
        <taxon>Ciliophora</taxon>
        <taxon>Intramacronucleata</taxon>
        <taxon>Oligohymenophorea</taxon>
        <taxon>Hymenostomatida</taxon>
        <taxon>Ophryoglenina</taxon>
        <taxon>Ichthyophthirius</taxon>
    </lineage>
</organism>